<feature type="region of interest" description="Disordered" evidence="1">
    <location>
        <begin position="18"/>
        <end position="49"/>
    </location>
</feature>
<reference evidence="2 3" key="1">
    <citation type="journal article" date="2010" name="J. Bacteriol.">
        <title>Genome sequences of Pelagibaca bermudensis HTCC2601T and Maritimibacter alkaliphilus HTCC2654T, the type strains of two marine Roseobacter genera.</title>
        <authorList>
            <person name="Thrash J.C."/>
            <person name="Cho J.C."/>
            <person name="Ferriera S."/>
            <person name="Johnson J."/>
            <person name="Vergin K.L."/>
            <person name="Giovannoni S.J."/>
        </authorList>
    </citation>
    <scope>NUCLEOTIDE SEQUENCE [LARGE SCALE GENOMIC DNA]</scope>
    <source>
        <strain evidence="2 3">HTCC2654</strain>
    </source>
</reference>
<gene>
    <name evidence="2" type="ORF">RB2654_05060</name>
</gene>
<dbReference type="EMBL" id="AAMT01000020">
    <property type="protein sequence ID" value="EAQ11026.1"/>
    <property type="molecule type" value="Genomic_DNA"/>
</dbReference>
<evidence type="ECO:0000256" key="1">
    <source>
        <dbReference type="SAM" id="MobiDB-lite"/>
    </source>
</evidence>
<name>A3VKX6_9RHOB</name>
<dbReference type="Proteomes" id="UP000002931">
    <property type="component" value="Unassembled WGS sequence"/>
</dbReference>
<dbReference type="HOGENOM" id="CLU_3137439_0_0_5"/>
<dbReference type="STRING" id="314271.RB2654_05060"/>
<accession>A3VKX6</accession>
<protein>
    <submittedName>
        <fullName evidence="2">Uncharacterized protein</fullName>
    </submittedName>
</protein>
<keyword evidence="3" id="KW-1185">Reference proteome</keyword>
<dbReference type="AlphaFoldDB" id="A3VKX6"/>
<evidence type="ECO:0000313" key="3">
    <source>
        <dbReference type="Proteomes" id="UP000002931"/>
    </source>
</evidence>
<proteinExistence type="predicted"/>
<comment type="caution">
    <text evidence="2">The sequence shown here is derived from an EMBL/GenBank/DDBJ whole genome shotgun (WGS) entry which is preliminary data.</text>
</comment>
<sequence>MDRLVKKLTILAQFAHTTGNDNAGQTGSIRHERAGGQMAQLPEIRSEAR</sequence>
<feature type="compositionally biased region" description="Polar residues" evidence="1">
    <location>
        <begin position="18"/>
        <end position="28"/>
    </location>
</feature>
<evidence type="ECO:0000313" key="2">
    <source>
        <dbReference type="EMBL" id="EAQ11026.1"/>
    </source>
</evidence>
<organism evidence="2 3">
    <name type="scientific">Maritimibacter alkaliphilus HTCC2654</name>
    <dbReference type="NCBI Taxonomy" id="314271"/>
    <lineage>
        <taxon>Bacteria</taxon>
        <taxon>Pseudomonadati</taxon>
        <taxon>Pseudomonadota</taxon>
        <taxon>Alphaproteobacteria</taxon>
        <taxon>Rhodobacterales</taxon>
        <taxon>Roseobacteraceae</taxon>
        <taxon>Maritimibacter</taxon>
    </lineage>
</organism>